<dbReference type="Proteomes" id="UP000247811">
    <property type="component" value="Unassembled WGS sequence"/>
</dbReference>
<organism evidence="2 3">
    <name type="scientific">Sphaerotilus hippei</name>
    <dbReference type="NCBI Taxonomy" id="744406"/>
    <lineage>
        <taxon>Bacteria</taxon>
        <taxon>Pseudomonadati</taxon>
        <taxon>Pseudomonadota</taxon>
        <taxon>Betaproteobacteria</taxon>
        <taxon>Burkholderiales</taxon>
        <taxon>Sphaerotilaceae</taxon>
        <taxon>Sphaerotilus</taxon>
    </lineage>
</organism>
<keyword evidence="3" id="KW-1185">Reference proteome</keyword>
<dbReference type="OrthoDB" id="9787658at2"/>
<comment type="caution">
    <text evidence="2">The sequence shown here is derived from an EMBL/GenBank/DDBJ whole genome shotgun (WGS) entry which is preliminary data.</text>
</comment>
<reference evidence="2 3" key="1">
    <citation type="submission" date="2018-05" db="EMBL/GenBank/DDBJ databases">
        <title>Genomic Encyclopedia of Type Strains, Phase IV (KMG-IV): sequencing the most valuable type-strain genomes for metagenomic binning, comparative biology and taxonomic classification.</title>
        <authorList>
            <person name="Goeker M."/>
        </authorList>
    </citation>
    <scope>NUCLEOTIDE SEQUENCE [LARGE SCALE GENOMIC DNA]</scope>
    <source>
        <strain evidence="2 3">DSM 566</strain>
    </source>
</reference>
<sequence length="103" mass="11102">MSRARLTVAVDHPAFAGHFPGQPLLPGVALLAEVMEAVQAIEGGLDAGCAVPVLKFLHPVRPGDHLRIDWTRQQQRLRFEVWCRAAAGGDEVLAASGQLELRA</sequence>
<gene>
    <name evidence="2" type="ORF">C7444_106152</name>
</gene>
<dbReference type="AlphaFoldDB" id="A0A318HC00"/>
<dbReference type="InterPro" id="IPR054545">
    <property type="entry name" value="ApeI-like"/>
</dbReference>
<evidence type="ECO:0000259" key="1">
    <source>
        <dbReference type="Pfam" id="PF22818"/>
    </source>
</evidence>
<evidence type="ECO:0000313" key="3">
    <source>
        <dbReference type="Proteomes" id="UP000247811"/>
    </source>
</evidence>
<dbReference type="InterPro" id="IPR016962">
    <property type="entry name" value="Dehydrase_ECs4332_prd"/>
</dbReference>
<dbReference type="RefSeq" id="WP_110400451.1">
    <property type="nucleotide sequence ID" value="NZ_QJJS01000006.1"/>
</dbReference>
<proteinExistence type="predicted"/>
<name>A0A318HC00_9BURK</name>
<dbReference type="SUPFAM" id="SSF54637">
    <property type="entry name" value="Thioesterase/thiol ester dehydrase-isomerase"/>
    <property type="match status" value="1"/>
</dbReference>
<dbReference type="Gene3D" id="3.10.129.10">
    <property type="entry name" value="Hotdog Thioesterase"/>
    <property type="match status" value="1"/>
</dbReference>
<dbReference type="EMBL" id="QJJS01000006">
    <property type="protein sequence ID" value="PXW96631.1"/>
    <property type="molecule type" value="Genomic_DNA"/>
</dbReference>
<dbReference type="Pfam" id="PF22818">
    <property type="entry name" value="ApeI-like"/>
    <property type="match status" value="1"/>
</dbReference>
<feature type="domain" description="ApeI dehydratase-like" evidence="1">
    <location>
        <begin position="4"/>
        <end position="81"/>
    </location>
</feature>
<dbReference type="PIRSF" id="PIRSF030962">
    <property type="entry name" value="Dehydrase_ECs4332_prd"/>
    <property type="match status" value="1"/>
</dbReference>
<accession>A0A318HC00</accession>
<dbReference type="InterPro" id="IPR029069">
    <property type="entry name" value="HotDog_dom_sf"/>
</dbReference>
<protein>
    <submittedName>
        <fullName evidence="2">3-hydroxymyristoyl/3-hydroxydecanoyl-(Acyl carrier protein) dehydratase</fullName>
    </submittedName>
</protein>
<evidence type="ECO:0000313" key="2">
    <source>
        <dbReference type="EMBL" id="PXW96631.1"/>
    </source>
</evidence>